<keyword evidence="2" id="KW-0255">Endonuclease</keyword>
<accession>A0A3D9BJQ1</accession>
<dbReference type="AlphaFoldDB" id="A0A3D9BJQ1"/>
<keyword evidence="2" id="KW-0540">Nuclease</keyword>
<reference evidence="2 3" key="1">
    <citation type="journal article" date="2017" name="Int. J. Syst. Evol. Microbiol.">
        <title>Rhodosalinus sediminis gen. nov., sp. nov., isolated from marine saltern.</title>
        <authorList>
            <person name="Guo L.Y."/>
            <person name="Ling S.K."/>
            <person name="Li C.M."/>
            <person name="Chen G.J."/>
            <person name="Du Z.J."/>
        </authorList>
    </citation>
    <scope>NUCLEOTIDE SEQUENCE [LARGE SCALE GENOMIC DNA]</scope>
    <source>
        <strain evidence="2 3">WDN1C137</strain>
    </source>
</reference>
<keyword evidence="3" id="KW-1185">Reference proteome</keyword>
<dbReference type="GO" id="GO:0004519">
    <property type="term" value="F:endonuclease activity"/>
    <property type="evidence" value="ECO:0007669"/>
    <property type="project" value="UniProtKB-KW"/>
</dbReference>
<comment type="caution">
    <text evidence="2">The sequence shown here is derived from an EMBL/GenBank/DDBJ whole genome shotgun (WGS) entry which is preliminary data.</text>
</comment>
<proteinExistence type="predicted"/>
<sequence>FKAARQAEELTRIAEKHDLSVEALQGFVDHILGRYIFDPDALTELFRPMDLGWKVRARAELALMEDLIPLLRRKAEGREISGLEVYEDA</sequence>
<organism evidence="2 3">
    <name type="scientific">Rhodosalinus sediminis</name>
    <dbReference type="NCBI Taxonomy" id="1940533"/>
    <lineage>
        <taxon>Bacteria</taxon>
        <taxon>Pseudomonadati</taxon>
        <taxon>Pseudomonadota</taxon>
        <taxon>Alphaproteobacteria</taxon>
        <taxon>Rhodobacterales</taxon>
        <taxon>Paracoccaceae</taxon>
        <taxon>Rhodosalinus</taxon>
    </lineage>
</organism>
<feature type="domain" description="Type I restriction enzyme R protein C-terminal" evidence="1">
    <location>
        <begin position="1"/>
        <end position="72"/>
    </location>
</feature>
<gene>
    <name evidence="2" type="ORF">DRV84_14860</name>
</gene>
<dbReference type="Pfam" id="PF12008">
    <property type="entry name" value="EcoR124_C"/>
    <property type="match status" value="1"/>
</dbReference>
<protein>
    <submittedName>
        <fullName evidence="2">Type I restriction endonuclease subunit R</fullName>
    </submittedName>
</protein>
<evidence type="ECO:0000313" key="3">
    <source>
        <dbReference type="Proteomes" id="UP000257131"/>
    </source>
</evidence>
<feature type="non-terminal residue" evidence="2">
    <location>
        <position position="1"/>
    </location>
</feature>
<evidence type="ECO:0000259" key="1">
    <source>
        <dbReference type="Pfam" id="PF12008"/>
    </source>
</evidence>
<dbReference type="EMBL" id="QOHR01000052">
    <property type="protein sequence ID" value="REC53632.1"/>
    <property type="molecule type" value="Genomic_DNA"/>
</dbReference>
<keyword evidence="2" id="KW-0378">Hydrolase</keyword>
<dbReference type="Proteomes" id="UP000257131">
    <property type="component" value="Unassembled WGS sequence"/>
</dbReference>
<dbReference type="InterPro" id="IPR022625">
    <property type="entry name" value="TypeI_RM_Rsu_C"/>
</dbReference>
<name>A0A3D9BJQ1_9RHOB</name>
<dbReference type="RefSeq" id="WP_205026749.1">
    <property type="nucleotide sequence ID" value="NZ_QOHR01000052.1"/>
</dbReference>
<evidence type="ECO:0000313" key="2">
    <source>
        <dbReference type="EMBL" id="REC53632.1"/>
    </source>
</evidence>